<comment type="caution">
    <text evidence="2">The sequence shown here is derived from an EMBL/GenBank/DDBJ whole genome shotgun (WGS) entry which is preliminary data.</text>
</comment>
<evidence type="ECO:0000313" key="3">
    <source>
        <dbReference type="Proteomes" id="UP000245674"/>
    </source>
</evidence>
<keyword evidence="3" id="KW-1185">Reference proteome</keyword>
<protein>
    <recommendedName>
        <fullName evidence="4">Immunity protein 50 of polymorphic toxin system</fullName>
    </recommendedName>
</protein>
<evidence type="ECO:0000256" key="1">
    <source>
        <dbReference type="SAM" id="MobiDB-lite"/>
    </source>
</evidence>
<evidence type="ECO:0000313" key="2">
    <source>
        <dbReference type="EMBL" id="PWJ57819.1"/>
    </source>
</evidence>
<dbReference type="EMBL" id="QGDV01000040">
    <property type="protein sequence ID" value="PWJ57819.1"/>
    <property type="molecule type" value="Genomic_DNA"/>
</dbReference>
<evidence type="ECO:0008006" key="4">
    <source>
        <dbReference type="Google" id="ProtNLM"/>
    </source>
</evidence>
<gene>
    <name evidence="2" type="ORF">B0H03_1402</name>
</gene>
<dbReference type="Proteomes" id="UP000245674">
    <property type="component" value="Unassembled WGS sequence"/>
</dbReference>
<feature type="region of interest" description="Disordered" evidence="1">
    <location>
        <begin position="125"/>
        <end position="145"/>
    </location>
</feature>
<sequence>MSVAEKLHWEITSDGEDGIDLLSALPLSDNRVNVLLSDECVLKVDIPVSDRVRNIDNDLQPDLRSSFRAIVDDVNVILDGGKTKTPGMRQYHWDFDDSSRLAVENIGAKIILQVLSPHWANVEREEERQGLDPSRPFDDHQESDI</sequence>
<accession>A0ABX5LDA5</accession>
<dbReference type="Pfam" id="PF19818">
    <property type="entry name" value="DUF6301"/>
    <property type="match status" value="1"/>
</dbReference>
<proteinExistence type="predicted"/>
<organism evidence="2 3">
    <name type="scientific">Rathayibacter iranicus NCPPB 2253 = VKM Ac-1602</name>
    <dbReference type="NCBI Taxonomy" id="1328868"/>
    <lineage>
        <taxon>Bacteria</taxon>
        <taxon>Bacillati</taxon>
        <taxon>Actinomycetota</taxon>
        <taxon>Actinomycetes</taxon>
        <taxon>Micrococcales</taxon>
        <taxon>Microbacteriaceae</taxon>
        <taxon>Rathayibacter</taxon>
    </lineage>
</organism>
<reference evidence="2 3" key="1">
    <citation type="submission" date="2018-03" db="EMBL/GenBank/DDBJ databases">
        <title>Genomic Encyclopedia of Type Strains, Phase III (KMG-III): the genomes of soil and plant-associated and newly described type strains.</title>
        <authorList>
            <person name="Whitman W."/>
        </authorList>
    </citation>
    <scope>NUCLEOTIDE SEQUENCE [LARGE SCALE GENOMIC DNA]</scope>
    <source>
        <strain evidence="2 3">VKM Ac-1602</strain>
    </source>
</reference>
<dbReference type="InterPro" id="IPR046268">
    <property type="entry name" value="DUF6301"/>
</dbReference>
<name>A0ABX5LDA5_9MICO</name>